<name>A0AAD7M1Z5_QUISA</name>
<evidence type="ECO:0000313" key="2">
    <source>
        <dbReference type="Proteomes" id="UP001163823"/>
    </source>
</evidence>
<gene>
    <name evidence="1" type="ORF">O6P43_012513</name>
</gene>
<reference evidence="1" key="1">
    <citation type="journal article" date="2023" name="Science">
        <title>Elucidation of the pathway for biosynthesis of saponin adjuvants from the soapbark tree.</title>
        <authorList>
            <person name="Reed J."/>
            <person name="Orme A."/>
            <person name="El-Demerdash A."/>
            <person name="Owen C."/>
            <person name="Martin L.B.B."/>
            <person name="Misra R.C."/>
            <person name="Kikuchi S."/>
            <person name="Rejzek M."/>
            <person name="Martin A.C."/>
            <person name="Harkess A."/>
            <person name="Leebens-Mack J."/>
            <person name="Louveau T."/>
            <person name="Stephenson M.J."/>
            <person name="Osbourn A."/>
        </authorList>
    </citation>
    <scope>NUCLEOTIDE SEQUENCE</scope>
    <source>
        <strain evidence="1">S10</strain>
    </source>
</reference>
<organism evidence="1 2">
    <name type="scientific">Quillaja saponaria</name>
    <name type="common">Soap bark tree</name>
    <dbReference type="NCBI Taxonomy" id="32244"/>
    <lineage>
        <taxon>Eukaryota</taxon>
        <taxon>Viridiplantae</taxon>
        <taxon>Streptophyta</taxon>
        <taxon>Embryophyta</taxon>
        <taxon>Tracheophyta</taxon>
        <taxon>Spermatophyta</taxon>
        <taxon>Magnoliopsida</taxon>
        <taxon>eudicotyledons</taxon>
        <taxon>Gunneridae</taxon>
        <taxon>Pentapetalae</taxon>
        <taxon>rosids</taxon>
        <taxon>fabids</taxon>
        <taxon>Fabales</taxon>
        <taxon>Quillajaceae</taxon>
        <taxon>Quillaja</taxon>
    </lineage>
</organism>
<sequence length="137" mass="15447">MVKLHSFDTKHFEPVEVGMLAESFFIPLVLIRVGKIDKQGSHPPLLLIGNSGINVFSLPASLHAISCTSGTNENDEQYMQTKCLGIDNSKEGDLQPAKLLDLQGRDYHWKGEKYASINKIPHSYQLHIQETDYTMYL</sequence>
<evidence type="ECO:0000313" key="1">
    <source>
        <dbReference type="EMBL" id="KAJ7968407.1"/>
    </source>
</evidence>
<dbReference type="KEGG" id="qsa:O6P43_012513"/>
<proteinExistence type="predicted"/>
<keyword evidence="2" id="KW-1185">Reference proteome</keyword>
<comment type="caution">
    <text evidence="1">The sequence shown here is derived from an EMBL/GenBank/DDBJ whole genome shotgun (WGS) entry which is preliminary data.</text>
</comment>
<dbReference type="AlphaFoldDB" id="A0AAD7M1Z5"/>
<protein>
    <submittedName>
        <fullName evidence="1">Flocculation protein</fullName>
    </submittedName>
</protein>
<accession>A0AAD7M1Z5</accession>
<dbReference type="EMBL" id="JARAOO010000005">
    <property type="protein sequence ID" value="KAJ7968407.1"/>
    <property type="molecule type" value="Genomic_DNA"/>
</dbReference>
<dbReference type="Proteomes" id="UP001163823">
    <property type="component" value="Chromosome 5"/>
</dbReference>